<dbReference type="AlphaFoldDB" id="A0A8D5FLD6"/>
<reference evidence="2" key="1">
    <citation type="submission" date="2020-09" db="EMBL/GenBank/DDBJ databases">
        <title>Desulfogranum mesoprofundum gen. nov., sp. nov., a novel mesophilic, sulfate-reducing chemolithoautotroph isolated from a deep-sea hydrothermal vent chimney in the Suiyo Seamount.</title>
        <authorList>
            <person name="Hashimoto Y."/>
            <person name="Nakagawa S."/>
        </authorList>
    </citation>
    <scope>NUCLEOTIDE SEQUENCE</scope>
    <source>
        <strain evidence="2">KT2</strain>
    </source>
</reference>
<dbReference type="GO" id="GO:0003824">
    <property type="term" value="F:catalytic activity"/>
    <property type="evidence" value="ECO:0007669"/>
    <property type="project" value="InterPro"/>
</dbReference>
<evidence type="ECO:0000259" key="1">
    <source>
        <dbReference type="PROSITE" id="PS51340"/>
    </source>
</evidence>
<evidence type="ECO:0000313" key="2">
    <source>
        <dbReference type="EMBL" id="BCL61133.1"/>
    </source>
</evidence>
<feature type="domain" description="MOSC" evidence="1">
    <location>
        <begin position="18"/>
        <end position="142"/>
    </location>
</feature>
<evidence type="ECO:0000313" key="3">
    <source>
        <dbReference type="Proteomes" id="UP000826725"/>
    </source>
</evidence>
<organism evidence="2 3">
    <name type="scientific">Desulfomarina profundi</name>
    <dbReference type="NCBI Taxonomy" id="2772557"/>
    <lineage>
        <taxon>Bacteria</taxon>
        <taxon>Pseudomonadati</taxon>
        <taxon>Thermodesulfobacteriota</taxon>
        <taxon>Desulfobulbia</taxon>
        <taxon>Desulfobulbales</taxon>
        <taxon>Desulfobulbaceae</taxon>
        <taxon>Desulfomarina</taxon>
    </lineage>
</organism>
<dbReference type="GO" id="GO:0030170">
    <property type="term" value="F:pyridoxal phosphate binding"/>
    <property type="evidence" value="ECO:0007669"/>
    <property type="project" value="InterPro"/>
</dbReference>
<protein>
    <recommendedName>
        <fullName evidence="1">MOSC domain-containing protein</fullName>
    </recommendedName>
</protein>
<dbReference type="PANTHER" id="PTHR36930:SF1">
    <property type="entry name" value="MOSC DOMAIN-CONTAINING PROTEIN"/>
    <property type="match status" value="1"/>
</dbReference>
<name>A0A8D5FLD6_9BACT</name>
<dbReference type="PROSITE" id="PS51340">
    <property type="entry name" value="MOSC"/>
    <property type="match status" value="1"/>
</dbReference>
<keyword evidence="3" id="KW-1185">Reference proteome</keyword>
<sequence length="252" mass="27803">MNTIKAISISDRKGMRKKNIDSSTLIENFGLKNDAHGGKWHRQVSFLAQESINFMREKGLDVVAGNFAENITTEGINLVGLQVGSHLTMGECEIIISQLGKICHNRCAIYHQAGDCVMPREGIFGVVTRGGRISVGDTITIPGKISATAALIATGNDENEFGEELRRKITEKKAPAFIRFDSLDDKNRNLTQILTDLTETQKIDDIILFDPAGSYGLALSGFEKTDHKKNLYKKNSSTLHLCRTVDELFSVT</sequence>
<dbReference type="Pfam" id="PF03473">
    <property type="entry name" value="MOSC"/>
    <property type="match status" value="1"/>
</dbReference>
<dbReference type="Proteomes" id="UP000826725">
    <property type="component" value="Chromosome"/>
</dbReference>
<dbReference type="EMBL" id="AP024086">
    <property type="protein sequence ID" value="BCL61133.1"/>
    <property type="molecule type" value="Genomic_DNA"/>
</dbReference>
<proteinExistence type="predicted"/>
<dbReference type="InterPro" id="IPR052716">
    <property type="entry name" value="MOSC_domain"/>
</dbReference>
<dbReference type="RefSeq" id="WP_228857180.1">
    <property type="nucleotide sequence ID" value="NZ_AP024086.1"/>
</dbReference>
<dbReference type="InterPro" id="IPR005302">
    <property type="entry name" value="MoCF_Sase_C"/>
</dbReference>
<dbReference type="KEGG" id="dbk:DGMP_18260"/>
<dbReference type="GO" id="GO:0030151">
    <property type="term" value="F:molybdenum ion binding"/>
    <property type="evidence" value="ECO:0007669"/>
    <property type="project" value="InterPro"/>
</dbReference>
<accession>A0A8D5FLD6</accession>
<gene>
    <name evidence="2" type="ORF">DGMP_18260</name>
</gene>
<dbReference type="PANTHER" id="PTHR36930">
    <property type="entry name" value="METAL-SULFUR CLUSTER BIOSYNTHESIS PROTEINS YUAD-RELATED"/>
    <property type="match status" value="1"/>
</dbReference>